<evidence type="ECO:0000313" key="1">
    <source>
        <dbReference type="EMBL" id="MEV8465829.1"/>
    </source>
</evidence>
<accession>A0ABV3L2M4</accession>
<keyword evidence="2" id="KW-1185">Reference proteome</keyword>
<comment type="caution">
    <text evidence="1">The sequence shown here is derived from an EMBL/GenBank/DDBJ whole genome shotgun (WGS) entry which is preliminary data.</text>
</comment>
<reference evidence="1 2" key="1">
    <citation type="submission" date="2024-07" db="EMBL/GenBank/DDBJ databases">
        <authorList>
            <person name="Kang M."/>
        </authorList>
    </citation>
    <scope>NUCLEOTIDE SEQUENCE [LARGE SCALE GENOMIC DNA]</scope>
    <source>
        <strain evidence="1 2">DFM31</strain>
    </source>
</reference>
<name>A0ABV3L2M4_9RHOB</name>
<gene>
    <name evidence="1" type="ORF">AB0T83_03400</name>
</gene>
<sequence>MAIHLLWQADVADFDAWHAVFQEDRKAQHAAGLTTLHVWKDPEQPNHALVLFAVSDREKAKAFLKSDDLAMHLERGGVAHVQMKLLEAV</sequence>
<dbReference type="EMBL" id="JBFBVU010000002">
    <property type="protein sequence ID" value="MEV8465829.1"/>
    <property type="molecule type" value="Genomic_DNA"/>
</dbReference>
<protein>
    <recommendedName>
        <fullName evidence="3">Cyclase</fullName>
    </recommendedName>
</protein>
<evidence type="ECO:0000313" key="2">
    <source>
        <dbReference type="Proteomes" id="UP001553161"/>
    </source>
</evidence>
<proteinExistence type="predicted"/>
<dbReference type="RefSeq" id="WP_366191556.1">
    <property type="nucleotide sequence ID" value="NZ_JBFBVU010000002.1"/>
</dbReference>
<evidence type="ECO:0008006" key="3">
    <source>
        <dbReference type="Google" id="ProtNLM"/>
    </source>
</evidence>
<organism evidence="1 2">
    <name type="scientific">Meridianimarinicoccus marinus</name>
    <dbReference type="NCBI Taxonomy" id="3231483"/>
    <lineage>
        <taxon>Bacteria</taxon>
        <taxon>Pseudomonadati</taxon>
        <taxon>Pseudomonadota</taxon>
        <taxon>Alphaproteobacteria</taxon>
        <taxon>Rhodobacterales</taxon>
        <taxon>Paracoccaceae</taxon>
        <taxon>Meridianimarinicoccus</taxon>
    </lineage>
</organism>
<dbReference type="Proteomes" id="UP001553161">
    <property type="component" value="Unassembled WGS sequence"/>
</dbReference>